<organism evidence="6 7">
    <name type="scientific">Fusarium culmorum</name>
    <dbReference type="NCBI Taxonomy" id="5516"/>
    <lineage>
        <taxon>Eukaryota</taxon>
        <taxon>Fungi</taxon>
        <taxon>Dikarya</taxon>
        <taxon>Ascomycota</taxon>
        <taxon>Pezizomycotina</taxon>
        <taxon>Sordariomycetes</taxon>
        <taxon>Hypocreomycetidae</taxon>
        <taxon>Hypocreales</taxon>
        <taxon>Nectriaceae</taxon>
        <taxon>Fusarium</taxon>
    </lineage>
</organism>
<dbReference type="SMART" id="SM00714">
    <property type="entry name" value="LITAF"/>
    <property type="match status" value="1"/>
</dbReference>
<feature type="compositionally biased region" description="Polar residues" evidence="3">
    <location>
        <begin position="344"/>
        <end position="355"/>
    </location>
</feature>
<accession>A0A7S8DDU4</accession>
<dbReference type="InterPro" id="IPR012677">
    <property type="entry name" value="Nucleotide-bd_a/b_plait_sf"/>
</dbReference>
<dbReference type="CDD" id="cd00590">
    <property type="entry name" value="RRM_SF"/>
    <property type="match status" value="2"/>
</dbReference>
<dbReference type="AlphaFoldDB" id="A0A7S8DDU4"/>
<feature type="domain" description="RRM" evidence="4">
    <location>
        <begin position="241"/>
        <end position="320"/>
    </location>
</feature>
<keyword evidence="1 2" id="KW-0694">RNA-binding</keyword>
<feature type="compositionally biased region" description="Basic and acidic residues" evidence="3">
    <location>
        <begin position="319"/>
        <end position="340"/>
    </location>
</feature>
<protein>
    <recommendedName>
        <fullName evidence="8">RRM domain-containing protein</fullName>
    </recommendedName>
</protein>
<evidence type="ECO:0000256" key="2">
    <source>
        <dbReference type="PROSITE-ProRule" id="PRU00176"/>
    </source>
</evidence>
<feature type="domain" description="RRM" evidence="4">
    <location>
        <begin position="382"/>
        <end position="468"/>
    </location>
</feature>
<sequence>MATVQHSIPRSVLLENPSHENLPQSRPNSMIIRSVVNDEGLPEVVNSSYAMMNYHDAPIPVDSESDKRFNEAPIPVGTLDDSPPPLPARKSTNQYPYGPGSYVSQHQPPYSTGGYDPQVPLQHPDNNGFTPRPPSYHGNEVVTHVTPLTELGDHPKFVDCPFCRHRAETRVKKTSSRVTHISATVLGFTTIAGAAVPYAGKWAAHTTHYCTNCDRKVAIRKWGTKEMKALGTPEHMREISRYPSAGNLPYEAKPFEVEEVLAKNGFDSLDKIHISVDPVSARNPGYCFVDFHDRETAERALSSLYATVYGRTLKVGPCEPKKPRERRGFQNEDATSRRWGDWNAKSSANGNSLGHTNGRGENRGPNWAIDHFEDVIRDQGGRRLYVGGLDKMVDQAQHQEELAQIFYGFKPAAIGKRITPHESKRTLPGNHHYCFVDFETKEEASSAVEQLNGKMIQGGQLKVSVSERILQKLVGRQLDAREGRQVADRVNNPRPNKPETNNAMVSNNWRRKD</sequence>
<dbReference type="Proteomes" id="UP000663297">
    <property type="component" value="Chromosome 4"/>
</dbReference>
<dbReference type="InterPro" id="IPR000504">
    <property type="entry name" value="RRM_dom"/>
</dbReference>
<dbReference type="SUPFAM" id="SSF54928">
    <property type="entry name" value="RNA-binding domain, RBD"/>
    <property type="match status" value="1"/>
</dbReference>
<evidence type="ECO:0000259" key="4">
    <source>
        <dbReference type="PROSITE" id="PS50102"/>
    </source>
</evidence>
<dbReference type="PROSITE" id="PS50102">
    <property type="entry name" value="RRM"/>
    <property type="match status" value="2"/>
</dbReference>
<dbReference type="SMART" id="SM00360">
    <property type="entry name" value="RRM"/>
    <property type="match status" value="2"/>
</dbReference>
<dbReference type="InterPro" id="IPR035979">
    <property type="entry name" value="RBD_domain_sf"/>
</dbReference>
<evidence type="ECO:0000256" key="1">
    <source>
        <dbReference type="ARBA" id="ARBA00022884"/>
    </source>
</evidence>
<feature type="domain" description="LITAF" evidence="5">
    <location>
        <begin position="140"/>
        <end position="222"/>
    </location>
</feature>
<evidence type="ECO:0000313" key="6">
    <source>
        <dbReference type="EMBL" id="QPC66480.1"/>
    </source>
</evidence>
<gene>
    <name evidence="6" type="ORF">HYE67_008711</name>
</gene>
<evidence type="ECO:0000259" key="5">
    <source>
        <dbReference type="PROSITE" id="PS51837"/>
    </source>
</evidence>
<dbReference type="Pfam" id="PF00076">
    <property type="entry name" value="RRM_1"/>
    <property type="match status" value="2"/>
</dbReference>
<dbReference type="Gene3D" id="3.30.70.330">
    <property type="match status" value="2"/>
</dbReference>
<dbReference type="PANTHER" id="PTHR21245">
    <property type="entry name" value="HETEROGENEOUS NUCLEAR RIBONUCLEOPROTEIN"/>
    <property type="match status" value="1"/>
</dbReference>
<evidence type="ECO:0000313" key="7">
    <source>
        <dbReference type="Proteomes" id="UP000663297"/>
    </source>
</evidence>
<feature type="region of interest" description="Disordered" evidence="3">
    <location>
        <begin position="1"/>
        <end position="26"/>
    </location>
</feature>
<dbReference type="PROSITE" id="PS51837">
    <property type="entry name" value="LITAF"/>
    <property type="match status" value="1"/>
</dbReference>
<name>A0A7S8DDU4_FUSCU</name>
<dbReference type="InterPro" id="IPR006629">
    <property type="entry name" value="LITAF"/>
</dbReference>
<evidence type="ECO:0000256" key="3">
    <source>
        <dbReference type="SAM" id="MobiDB-lite"/>
    </source>
</evidence>
<dbReference type="EMBL" id="CP064750">
    <property type="protein sequence ID" value="QPC66480.1"/>
    <property type="molecule type" value="Genomic_DNA"/>
</dbReference>
<dbReference type="GO" id="GO:0003723">
    <property type="term" value="F:RNA binding"/>
    <property type="evidence" value="ECO:0007669"/>
    <property type="project" value="UniProtKB-UniRule"/>
</dbReference>
<reference evidence="6" key="1">
    <citation type="submission" date="2020-11" db="EMBL/GenBank/DDBJ databases">
        <title>The chromosome-scale genome resource for two endophytic Fusarium species: F. culmorum and F. pseudograminearum.</title>
        <authorList>
            <person name="Yuan Z."/>
        </authorList>
    </citation>
    <scope>NUCLEOTIDE SEQUENCE</scope>
    <source>
        <strain evidence="6">Class2-1B</strain>
    </source>
</reference>
<feature type="compositionally biased region" description="Polar residues" evidence="3">
    <location>
        <begin position="498"/>
        <end position="513"/>
    </location>
</feature>
<dbReference type="Pfam" id="PF10601">
    <property type="entry name" value="zf-LITAF-like"/>
    <property type="match status" value="1"/>
</dbReference>
<feature type="region of interest" description="Disordered" evidence="3">
    <location>
        <begin position="482"/>
        <end position="513"/>
    </location>
</feature>
<evidence type="ECO:0008006" key="8">
    <source>
        <dbReference type="Google" id="ProtNLM"/>
    </source>
</evidence>
<feature type="region of interest" description="Disordered" evidence="3">
    <location>
        <begin position="75"/>
        <end position="99"/>
    </location>
</feature>
<proteinExistence type="predicted"/>
<feature type="region of interest" description="Disordered" evidence="3">
    <location>
        <begin position="317"/>
        <end position="365"/>
    </location>
</feature>